<comment type="subcellular location">
    <subcellularLocation>
        <location evidence="1">Membrane</location>
    </subcellularLocation>
    <subcellularLocation>
        <location evidence="6">Mitochondrion inner membrane</location>
        <topology evidence="6">Multi-pass membrane protein</topology>
    </subcellularLocation>
</comment>
<reference evidence="7" key="1">
    <citation type="submission" date="2021-12" db="EMBL/GenBank/DDBJ databases">
        <authorList>
            <person name="King R."/>
        </authorList>
    </citation>
    <scope>NUCLEOTIDE SEQUENCE</scope>
</reference>
<evidence type="ECO:0000256" key="6">
    <source>
        <dbReference type="RuleBase" id="RU363076"/>
    </source>
</evidence>
<keyword evidence="8" id="KW-1185">Reference proteome</keyword>
<dbReference type="Pfam" id="PF02104">
    <property type="entry name" value="SURF1"/>
    <property type="match status" value="1"/>
</dbReference>
<comment type="caution">
    <text evidence="6">Lacks conserved residue(s) required for the propagation of feature annotation.</text>
</comment>
<evidence type="ECO:0000313" key="7">
    <source>
        <dbReference type="EMBL" id="CAH0401951.1"/>
    </source>
</evidence>
<keyword evidence="6" id="KW-0496">Mitochondrion</keyword>
<evidence type="ECO:0000256" key="2">
    <source>
        <dbReference type="ARBA" id="ARBA00007165"/>
    </source>
</evidence>
<evidence type="ECO:0000256" key="3">
    <source>
        <dbReference type="ARBA" id="ARBA00022692"/>
    </source>
</evidence>
<feature type="transmembrane region" description="Helical" evidence="6">
    <location>
        <begin position="269"/>
        <end position="291"/>
    </location>
</feature>
<evidence type="ECO:0000256" key="1">
    <source>
        <dbReference type="ARBA" id="ARBA00004370"/>
    </source>
</evidence>
<name>A0ABN8B1B1_CHISP</name>
<evidence type="ECO:0000256" key="4">
    <source>
        <dbReference type="ARBA" id="ARBA00022989"/>
    </source>
</evidence>
<evidence type="ECO:0000256" key="5">
    <source>
        <dbReference type="ARBA" id="ARBA00023136"/>
    </source>
</evidence>
<dbReference type="Proteomes" id="UP001153292">
    <property type="component" value="Chromosome 2"/>
</dbReference>
<dbReference type="PROSITE" id="PS50895">
    <property type="entry name" value="SURF1"/>
    <property type="match status" value="1"/>
</dbReference>
<keyword evidence="5 6" id="KW-0472">Membrane</keyword>
<comment type="function">
    <text evidence="6">Probably involved in the biogenesis of the COX complex.</text>
</comment>
<keyword evidence="6" id="KW-0999">Mitochondrion inner membrane</keyword>
<dbReference type="InterPro" id="IPR002994">
    <property type="entry name" value="Surf1/Shy1"/>
</dbReference>
<accession>A0ABN8B1B1</accession>
<dbReference type="InterPro" id="IPR045214">
    <property type="entry name" value="Surf1/Surf4"/>
</dbReference>
<evidence type="ECO:0000313" key="8">
    <source>
        <dbReference type="Proteomes" id="UP001153292"/>
    </source>
</evidence>
<organism evidence="7 8">
    <name type="scientific">Chilo suppressalis</name>
    <name type="common">Asiatic rice borer moth</name>
    <dbReference type="NCBI Taxonomy" id="168631"/>
    <lineage>
        <taxon>Eukaryota</taxon>
        <taxon>Metazoa</taxon>
        <taxon>Ecdysozoa</taxon>
        <taxon>Arthropoda</taxon>
        <taxon>Hexapoda</taxon>
        <taxon>Insecta</taxon>
        <taxon>Pterygota</taxon>
        <taxon>Neoptera</taxon>
        <taxon>Endopterygota</taxon>
        <taxon>Lepidoptera</taxon>
        <taxon>Glossata</taxon>
        <taxon>Ditrysia</taxon>
        <taxon>Pyraloidea</taxon>
        <taxon>Crambidae</taxon>
        <taxon>Crambinae</taxon>
        <taxon>Chilo</taxon>
    </lineage>
</organism>
<proteinExistence type="inferred from homology"/>
<sequence>MSTMLKSLCKLSRLCNLGLSAANKNVYKNTFRYNTNITNIIKSRNVKSKKESLEVLKWILLMIPVTSFGLGCWQVYRLKWKLELIDIMQAKSNSVPKPLPDNYEQLQIMEYTPVKVKGVFLHDKEIIIGPRALIENNSVSARVGSLVSDPKKNQGWLIITPFRLSDSGKVILINRGWVPTKLKPKGKREASMIKGEVELVGVVRLSEKRAPFMPKNNPEKGAWYCRDLEQMSQYLNCAPVWLDVRGIDDPPEGWPIPNQTRVTLRNEHLSYLVTWYLLSAFTAAMWHRYFIRKLALI</sequence>
<dbReference type="PANTHER" id="PTHR23427">
    <property type="entry name" value="SURFEIT LOCUS PROTEIN"/>
    <property type="match status" value="1"/>
</dbReference>
<keyword evidence="4 6" id="KW-1133">Transmembrane helix</keyword>
<dbReference type="CDD" id="cd06662">
    <property type="entry name" value="SURF1"/>
    <property type="match status" value="1"/>
</dbReference>
<protein>
    <recommendedName>
        <fullName evidence="6">SURF1-like protein</fullName>
    </recommendedName>
</protein>
<dbReference type="PANTHER" id="PTHR23427:SF2">
    <property type="entry name" value="SURFEIT LOCUS PROTEIN 1"/>
    <property type="match status" value="1"/>
</dbReference>
<keyword evidence="3 6" id="KW-0812">Transmembrane</keyword>
<gene>
    <name evidence="7" type="ORF">CHILSU_LOCUS5188</name>
</gene>
<comment type="similarity">
    <text evidence="2 6">Belongs to the SURF1 family.</text>
</comment>
<dbReference type="EMBL" id="OU963895">
    <property type="protein sequence ID" value="CAH0401951.1"/>
    <property type="molecule type" value="Genomic_DNA"/>
</dbReference>